<dbReference type="GO" id="GO:0006611">
    <property type="term" value="P:protein export from nucleus"/>
    <property type="evidence" value="ECO:0007669"/>
    <property type="project" value="TreeGrafter"/>
</dbReference>
<dbReference type="InterPro" id="IPR047173">
    <property type="entry name" value="STRAD_A/B-like"/>
</dbReference>
<reference evidence="3" key="2">
    <citation type="submission" date="2020-01" db="EMBL/GenBank/DDBJ databases">
        <authorList>
            <person name="Korhonen P.K.K."/>
            <person name="Guangxu M.G."/>
            <person name="Wang T.W."/>
            <person name="Stroehlein A.J.S."/>
            <person name="Young N.D."/>
            <person name="Ang C.-S.A."/>
            <person name="Fernando D.W.F."/>
            <person name="Lu H.L."/>
            <person name="Taylor S.T."/>
            <person name="Ehtesham M.E.M."/>
            <person name="Najaraj S.H.N."/>
            <person name="Harsha G.H.G."/>
            <person name="Madugundu A.M."/>
            <person name="Renuse S.R."/>
            <person name="Holt D.H."/>
            <person name="Pandey A.P."/>
            <person name="Papenfuss A.P."/>
            <person name="Gasser R.B.G."/>
            <person name="Fischer K.F."/>
        </authorList>
    </citation>
    <scope>NUCLEOTIDE SEQUENCE</scope>
    <source>
        <strain evidence="3">SSS_KF_BRIS2020</strain>
    </source>
</reference>
<keyword evidence="3" id="KW-0418">Kinase</keyword>
<dbReference type="GO" id="GO:1902554">
    <property type="term" value="C:serine/threonine protein kinase complex"/>
    <property type="evidence" value="ECO:0007669"/>
    <property type="project" value="TreeGrafter"/>
</dbReference>
<comment type="similarity">
    <text evidence="1">Belongs to the protein kinase superfamily. STE Ser/Thr protein kinase family. STE20 subfamily.</text>
</comment>
<reference evidence="4" key="3">
    <citation type="submission" date="2022-06" db="UniProtKB">
        <authorList>
            <consortium name="EnsemblMetazoa"/>
        </authorList>
    </citation>
    <scope>IDENTIFICATION</scope>
</reference>
<accession>A0A834VA09</accession>
<evidence type="ECO:0000259" key="2">
    <source>
        <dbReference type="PROSITE" id="PS50011"/>
    </source>
</evidence>
<organism evidence="3">
    <name type="scientific">Sarcoptes scabiei</name>
    <name type="common">Itch mite</name>
    <name type="synonym">Acarus scabiei</name>
    <dbReference type="NCBI Taxonomy" id="52283"/>
    <lineage>
        <taxon>Eukaryota</taxon>
        <taxon>Metazoa</taxon>
        <taxon>Ecdysozoa</taxon>
        <taxon>Arthropoda</taxon>
        <taxon>Chelicerata</taxon>
        <taxon>Arachnida</taxon>
        <taxon>Acari</taxon>
        <taxon>Acariformes</taxon>
        <taxon>Sarcoptiformes</taxon>
        <taxon>Astigmata</taxon>
        <taxon>Psoroptidia</taxon>
        <taxon>Sarcoptoidea</taxon>
        <taxon>Sarcoptidae</taxon>
        <taxon>Sarcoptinae</taxon>
        <taxon>Sarcoptes</taxon>
    </lineage>
</organism>
<dbReference type="PANTHER" id="PTHR48014:SF21">
    <property type="entry name" value="SERINE_THREONINE-PROTEIN KINASE FRAY2"/>
    <property type="match status" value="1"/>
</dbReference>
<dbReference type="PANTHER" id="PTHR48014">
    <property type="entry name" value="SERINE/THREONINE-PROTEIN KINASE FRAY2"/>
    <property type="match status" value="1"/>
</dbReference>
<dbReference type="GO" id="GO:0004672">
    <property type="term" value="F:protein kinase activity"/>
    <property type="evidence" value="ECO:0007669"/>
    <property type="project" value="InterPro"/>
</dbReference>
<dbReference type="PROSITE" id="PS50011">
    <property type="entry name" value="PROTEIN_KINASE_DOM"/>
    <property type="match status" value="1"/>
</dbReference>
<dbReference type="Gene3D" id="3.30.200.20">
    <property type="entry name" value="Phosphorylase Kinase, domain 1"/>
    <property type="match status" value="1"/>
</dbReference>
<dbReference type="Pfam" id="PF00069">
    <property type="entry name" value="Pkinase"/>
    <property type="match status" value="1"/>
</dbReference>
<name>A0A834VA09_SARSC</name>
<evidence type="ECO:0000256" key="1">
    <source>
        <dbReference type="ARBA" id="ARBA00008874"/>
    </source>
</evidence>
<keyword evidence="5" id="KW-1185">Reference proteome</keyword>
<sequence length="340" mass="39690">MKIFEFSVEKMNRLLTLSKSNFTKNVEDYSIENHLNPDQTLWKAKNRSLNVQCVLRKINLIDVDLELLENESNLDEIVDHPNIINMIENFVQKDYLYTIFPFANYGSIDKLCKPYGLEEGIIALVMKDLLPALDYLHRNNIIHRAIKGSNILIFGDAETSFKFTLSGLKHSFLDDSTSFLNIFDYPTTSSKLLNHLAPEILEQNILGYNYKSDIHSVGILCCELANGIIPFDNISTDELLFYKLIGDTPRLLDHSCDEMNIFQELIDRLEISLKQRYRIYMKKRFSSAFHDFVQQCLHCEPINRPKAYELMEHTFCSLNKSETESYDRFKEILKKKFHSQ</sequence>
<evidence type="ECO:0000313" key="3">
    <source>
        <dbReference type="EMBL" id="KAF7490047.1"/>
    </source>
</evidence>
<protein>
    <submittedName>
        <fullName evidence="3">STE20-related kinase adapter protein alpha</fullName>
    </submittedName>
</protein>
<keyword evidence="3" id="KW-0808">Transferase</keyword>
<dbReference type="InterPro" id="IPR000719">
    <property type="entry name" value="Prot_kinase_dom"/>
</dbReference>
<dbReference type="GO" id="GO:0043539">
    <property type="term" value="F:protein serine/threonine kinase activator activity"/>
    <property type="evidence" value="ECO:0007669"/>
    <property type="project" value="InterPro"/>
</dbReference>
<dbReference type="Gene3D" id="1.10.510.10">
    <property type="entry name" value="Transferase(Phosphotransferase) domain 1"/>
    <property type="match status" value="1"/>
</dbReference>
<proteinExistence type="inferred from homology"/>
<dbReference type="InterPro" id="IPR011009">
    <property type="entry name" value="Kinase-like_dom_sf"/>
</dbReference>
<dbReference type="Proteomes" id="UP000070412">
    <property type="component" value="Unassembled WGS sequence"/>
</dbReference>
<dbReference type="OrthoDB" id="840771at2759"/>
<evidence type="ECO:0000313" key="4">
    <source>
        <dbReference type="EnsemblMetazoa" id="KAF7490047.1"/>
    </source>
</evidence>
<reference evidence="5" key="1">
    <citation type="journal article" date="2020" name="PLoS Negl. Trop. Dis.">
        <title>High-quality nuclear genome for Sarcoptes scabiei-A critical resource for a neglected parasite.</title>
        <authorList>
            <person name="Korhonen P.K."/>
            <person name="Gasser R.B."/>
            <person name="Ma G."/>
            <person name="Wang T."/>
            <person name="Stroehlein A.J."/>
            <person name="Young N.D."/>
            <person name="Ang C.S."/>
            <person name="Fernando D.D."/>
            <person name="Lu H.C."/>
            <person name="Taylor S."/>
            <person name="Reynolds S.L."/>
            <person name="Mofiz E."/>
            <person name="Najaraj S.H."/>
            <person name="Gowda H."/>
            <person name="Madugundu A."/>
            <person name="Renuse S."/>
            <person name="Holt D."/>
            <person name="Pandey A."/>
            <person name="Papenfuss A.T."/>
            <person name="Fischer K."/>
        </authorList>
    </citation>
    <scope>NUCLEOTIDE SEQUENCE [LARGE SCALE GENOMIC DNA]</scope>
</reference>
<evidence type="ECO:0000313" key="5">
    <source>
        <dbReference type="Proteomes" id="UP000070412"/>
    </source>
</evidence>
<dbReference type="EMBL" id="WVUK01000062">
    <property type="protein sequence ID" value="KAF7490047.1"/>
    <property type="molecule type" value="Genomic_DNA"/>
</dbReference>
<dbReference type="GO" id="GO:0005524">
    <property type="term" value="F:ATP binding"/>
    <property type="evidence" value="ECO:0007669"/>
    <property type="project" value="InterPro"/>
</dbReference>
<feature type="domain" description="Protein kinase" evidence="2">
    <location>
        <begin position="11"/>
        <end position="316"/>
    </location>
</feature>
<dbReference type="SUPFAM" id="SSF56112">
    <property type="entry name" value="Protein kinase-like (PK-like)"/>
    <property type="match status" value="1"/>
</dbReference>
<dbReference type="AlphaFoldDB" id="A0A834VA09"/>
<dbReference type="EnsemblMetazoa" id="SSS_7332s_mrna">
    <property type="protein sequence ID" value="KAF7490047.1"/>
    <property type="gene ID" value="SSS_7332"/>
</dbReference>
<gene>
    <name evidence="3" type="ORF">SSS_7332</name>
</gene>